<evidence type="ECO:0000259" key="2">
    <source>
        <dbReference type="SMART" id="SM00065"/>
    </source>
</evidence>
<feature type="region of interest" description="Disordered" evidence="1">
    <location>
        <begin position="1"/>
        <end position="69"/>
    </location>
</feature>
<dbReference type="Pfam" id="PF01590">
    <property type="entry name" value="GAF"/>
    <property type="match status" value="1"/>
</dbReference>
<feature type="domain" description="GAF" evidence="2">
    <location>
        <begin position="223"/>
        <end position="366"/>
    </location>
</feature>
<dbReference type="EMBL" id="JAYRBN010000110">
    <property type="protein sequence ID" value="KAL2725871.1"/>
    <property type="molecule type" value="Genomic_DNA"/>
</dbReference>
<dbReference type="Gene3D" id="3.30.450.40">
    <property type="match status" value="1"/>
</dbReference>
<keyword evidence="4" id="KW-1185">Reference proteome</keyword>
<dbReference type="SMART" id="SM00065">
    <property type="entry name" value="GAF"/>
    <property type="match status" value="1"/>
</dbReference>
<gene>
    <name evidence="3" type="ORF">V1477_018309</name>
</gene>
<dbReference type="AlphaFoldDB" id="A0ABD2AZU6"/>
<proteinExistence type="predicted"/>
<evidence type="ECO:0000313" key="4">
    <source>
        <dbReference type="Proteomes" id="UP001607303"/>
    </source>
</evidence>
<reference evidence="3 4" key="1">
    <citation type="journal article" date="2024" name="Ann. Entomol. Soc. Am.">
        <title>Genomic analyses of the southern and eastern yellowjacket wasps (Hymenoptera: Vespidae) reveal evolutionary signatures of social life.</title>
        <authorList>
            <person name="Catto M.A."/>
            <person name="Caine P.B."/>
            <person name="Orr S.E."/>
            <person name="Hunt B.G."/>
            <person name="Goodisman M.A.D."/>
        </authorList>
    </citation>
    <scope>NUCLEOTIDE SEQUENCE [LARGE SCALE GENOMIC DNA]</scope>
    <source>
        <strain evidence="3">232</strain>
        <tissue evidence="3">Head and thorax</tissue>
    </source>
</reference>
<dbReference type="InterPro" id="IPR029016">
    <property type="entry name" value="GAF-like_dom_sf"/>
</dbReference>
<dbReference type="Proteomes" id="UP001607303">
    <property type="component" value="Unassembled WGS sequence"/>
</dbReference>
<dbReference type="InterPro" id="IPR003018">
    <property type="entry name" value="GAF"/>
</dbReference>
<protein>
    <recommendedName>
        <fullName evidence="2">GAF domain-containing protein</fullName>
    </recommendedName>
</protein>
<feature type="compositionally biased region" description="Basic and acidic residues" evidence="1">
    <location>
        <begin position="37"/>
        <end position="49"/>
    </location>
</feature>
<evidence type="ECO:0000256" key="1">
    <source>
        <dbReference type="SAM" id="MobiDB-lite"/>
    </source>
</evidence>
<name>A0ABD2AZU6_VESMC</name>
<dbReference type="SUPFAM" id="SSF55781">
    <property type="entry name" value="GAF domain-like"/>
    <property type="match status" value="1"/>
</dbReference>
<sequence>METEDEMEEELSEATGMEVNHNNNLENFETMRISPRTSEKDEESKDHLEINLQVKTKNEREESKLSLSTSMKTDIKEKEIAKLCRSKRICGQDTIHEYDEDDGLTMERVGRYMEAHPNVVETWLYEKGSLELRQRLQTPRLERTKSITSTSCQDQEDILSRTKRNSVTSDLFQTWLSTSSPAKRSRSPSRASISLMGRREELNRLDESDLFMELIRDVANELDINVLCHKILVNVGILTCADRGSLFLAKGPLEDRYLVAKLFDVTQDTELEEAVQRAKNEEIKIPFGVGIAGYVAQTKEIINIKDAYKDPRFNSAIDMRTGYKTTLILSMPICNYEGDVIGVAQIINKTNGSNEFTERDVEVFQR</sequence>
<feature type="compositionally biased region" description="Acidic residues" evidence="1">
    <location>
        <begin position="1"/>
        <end position="12"/>
    </location>
</feature>
<accession>A0ABD2AZU6</accession>
<comment type="caution">
    <text evidence="3">The sequence shown here is derived from an EMBL/GenBank/DDBJ whole genome shotgun (WGS) entry which is preliminary data.</text>
</comment>
<evidence type="ECO:0000313" key="3">
    <source>
        <dbReference type="EMBL" id="KAL2725871.1"/>
    </source>
</evidence>
<organism evidence="3 4">
    <name type="scientific">Vespula maculifrons</name>
    <name type="common">Eastern yellow jacket</name>
    <name type="synonym">Wasp</name>
    <dbReference type="NCBI Taxonomy" id="7453"/>
    <lineage>
        <taxon>Eukaryota</taxon>
        <taxon>Metazoa</taxon>
        <taxon>Ecdysozoa</taxon>
        <taxon>Arthropoda</taxon>
        <taxon>Hexapoda</taxon>
        <taxon>Insecta</taxon>
        <taxon>Pterygota</taxon>
        <taxon>Neoptera</taxon>
        <taxon>Endopterygota</taxon>
        <taxon>Hymenoptera</taxon>
        <taxon>Apocrita</taxon>
        <taxon>Aculeata</taxon>
        <taxon>Vespoidea</taxon>
        <taxon>Vespidae</taxon>
        <taxon>Vespinae</taxon>
        <taxon>Vespula</taxon>
    </lineage>
</organism>